<evidence type="ECO:0000259" key="1">
    <source>
        <dbReference type="Pfam" id="PF04480"/>
    </source>
</evidence>
<evidence type="ECO:0000313" key="2">
    <source>
        <dbReference type="EMBL" id="MFC5502180.1"/>
    </source>
</evidence>
<sequence length="307" mass="33841">MPRIILPPTLRSTAFRTRDAHGHGIGEGRLRGADLLRPFHGIRVEASAEESLGRHRACAPLLREGERFSHTSAAELWNLPLPPGDHPIHLTVRPPRNATRTTGVQGHVSAWGAQVLRDGLPVSDPATLFCECASLLSLPDLVALGDAIVLDPVVLDPGEVRPHLALAELRTAVRAFRGRGCRRSRAAIALVRQGAESRPETLLRVLLVGAGLPEPKVNAEVRSRAGRILGRADLVYREARVIVEYDGDQHRTSTRQYEIDMTRIDGFVADEWRVIRVRSRGLFATPDATVDRVRSALRLPESTFARR</sequence>
<keyword evidence="3" id="KW-1185">Reference proteome</keyword>
<proteinExistence type="predicted"/>
<gene>
    <name evidence="2" type="ORF">ACFPJ4_08005</name>
</gene>
<dbReference type="Pfam" id="PF04480">
    <property type="entry name" value="DUF559"/>
    <property type="match status" value="1"/>
</dbReference>
<dbReference type="InterPro" id="IPR011335">
    <property type="entry name" value="Restrct_endonuc-II-like"/>
</dbReference>
<reference evidence="3" key="1">
    <citation type="journal article" date="2019" name="Int. J. Syst. Evol. Microbiol.">
        <title>The Global Catalogue of Microorganisms (GCM) 10K type strain sequencing project: providing services to taxonomists for standard genome sequencing and annotation.</title>
        <authorList>
            <consortium name="The Broad Institute Genomics Platform"/>
            <consortium name="The Broad Institute Genome Sequencing Center for Infectious Disease"/>
            <person name="Wu L."/>
            <person name="Ma J."/>
        </authorList>
    </citation>
    <scope>NUCLEOTIDE SEQUENCE [LARGE SCALE GENOMIC DNA]</scope>
    <source>
        <strain evidence="3">CGMCC 4.6997</strain>
    </source>
</reference>
<dbReference type="GO" id="GO:0004519">
    <property type="term" value="F:endonuclease activity"/>
    <property type="evidence" value="ECO:0007669"/>
    <property type="project" value="UniProtKB-KW"/>
</dbReference>
<dbReference type="EMBL" id="JBHSMG010000002">
    <property type="protein sequence ID" value="MFC5502180.1"/>
    <property type="molecule type" value="Genomic_DNA"/>
</dbReference>
<dbReference type="RefSeq" id="WP_386739881.1">
    <property type="nucleotide sequence ID" value="NZ_JBHSMG010000002.1"/>
</dbReference>
<accession>A0ABW0NQ84</accession>
<dbReference type="InterPro" id="IPR007569">
    <property type="entry name" value="DUF559"/>
</dbReference>
<dbReference type="SUPFAM" id="SSF52980">
    <property type="entry name" value="Restriction endonuclease-like"/>
    <property type="match status" value="1"/>
</dbReference>
<protein>
    <submittedName>
        <fullName evidence="2">Endonuclease domain-containing protein</fullName>
    </submittedName>
</protein>
<name>A0ABW0NQ84_9MICO</name>
<comment type="caution">
    <text evidence="2">The sequence shown here is derived from an EMBL/GenBank/DDBJ whole genome shotgun (WGS) entry which is preliminary data.</text>
</comment>
<dbReference type="Gene3D" id="3.40.960.10">
    <property type="entry name" value="VSR Endonuclease"/>
    <property type="match status" value="1"/>
</dbReference>
<feature type="domain" description="DUF559" evidence="1">
    <location>
        <begin position="232"/>
        <end position="297"/>
    </location>
</feature>
<dbReference type="Proteomes" id="UP001596039">
    <property type="component" value="Unassembled WGS sequence"/>
</dbReference>
<keyword evidence="2" id="KW-0255">Endonuclease</keyword>
<organism evidence="2 3">
    <name type="scientific">Lysinimonas soli</name>
    <dbReference type="NCBI Taxonomy" id="1074233"/>
    <lineage>
        <taxon>Bacteria</taxon>
        <taxon>Bacillati</taxon>
        <taxon>Actinomycetota</taxon>
        <taxon>Actinomycetes</taxon>
        <taxon>Micrococcales</taxon>
        <taxon>Microbacteriaceae</taxon>
        <taxon>Lysinimonas</taxon>
    </lineage>
</organism>
<evidence type="ECO:0000313" key="3">
    <source>
        <dbReference type="Proteomes" id="UP001596039"/>
    </source>
</evidence>
<keyword evidence="2" id="KW-0540">Nuclease</keyword>
<keyword evidence="2" id="KW-0378">Hydrolase</keyword>